<organism evidence="2">
    <name type="scientific">uncultured Thiotrichaceae bacterium</name>
    <dbReference type="NCBI Taxonomy" id="298394"/>
    <lineage>
        <taxon>Bacteria</taxon>
        <taxon>Pseudomonadati</taxon>
        <taxon>Pseudomonadota</taxon>
        <taxon>Gammaproteobacteria</taxon>
        <taxon>Thiotrichales</taxon>
        <taxon>Thiotrichaceae</taxon>
        <taxon>environmental samples</taxon>
    </lineage>
</organism>
<protein>
    <submittedName>
        <fullName evidence="2">Uncharacterized protein</fullName>
    </submittedName>
</protein>
<name>A0A6S6UM56_9GAMM</name>
<evidence type="ECO:0000313" key="2">
    <source>
        <dbReference type="EMBL" id="CAA6830642.1"/>
    </source>
</evidence>
<reference evidence="2" key="1">
    <citation type="submission" date="2020-01" db="EMBL/GenBank/DDBJ databases">
        <authorList>
            <person name="Meier V. D."/>
            <person name="Meier V D."/>
        </authorList>
    </citation>
    <scope>NUCLEOTIDE SEQUENCE</scope>
    <source>
        <strain evidence="2">HLG_WM_MAG_09</strain>
    </source>
</reference>
<accession>A0A6S6UM56</accession>
<keyword evidence="1" id="KW-1133">Transmembrane helix</keyword>
<sequence length="324" mass="35225">MLVFSLFTVLDYWRYDEVWQDVTQLMRTDVTAADIEQQVAASVAENNPDDARMYLSVADTFGYSLNNRYEAQITELENPLNTAARETVRFIDGFIDGDASSGAGVAGAITADFTVVGDVRDLKQQYDLYAQGQDVNELIVTLAGVGVGLTAATVVSAGTAAPVKSGASALKIASRGGKLTPKLQKLLVRQGSSVFDYPSFFRAVRSEQTFDGLRRAAVRSYNPRAMDALSDTARQVNNVRQSTSMVDTITLLRYVETADDLRRLEKVSSQYAGLTKGILKLAGKGAIGTVRVLRRSTEFLVGLVASLISLLATLFSVGSFFRRK</sequence>
<feature type="transmembrane region" description="Helical" evidence="1">
    <location>
        <begin position="299"/>
        <end position="321"/>
    </location>
</feature>
<dbReference type="EMBL" id="CACVAT010000610">
    <property type="protein sequence ID" value="CAA6830642.1"/>
    <property type="molecule type" value="Genomic_DNA"/>
</dbReference>
<keyword evidence="1" id="KW-0812">Transmembrane</keyword>
<keyword evidence="1" id="KW-0472">Membrane</keyword>
<proteinExistence type="predicted"/>
<gene>
    <name evidence="2" type="ORF">HELGO_WM64244</name>
</gene>
<evidence type="ECO:0000256" key="1">
    <source>
        <dbReference type="SAM" id="Phobius"/>
    </source>
</evidence>
<dbReference type="AlphaFoldDB" id="A0A6S6UM56"/>